<dbReference type="RefSeq" id="WP_093029213.1">
    <property type="nucleotide sequence ID" value="NZ_FMZV01000004.1"/>
</dbReference>
<keyword evidence="5" id="KW-1185">Reference proteome</keyword>
<dbReference type="SUPFAM" id="SSF55729">
    <property type="entry name" value="Acyl-CoA N-acyltransferases (Nat)"/>
    <property type="match status" value="1"/>
</dbReference>
<dbReference type="PROSITE" id="PS51186">
    <property type="entry name" value="GNAT"/>
    <property type="match status" value="1"/>
</dbReference>
<dbReference type="EMBL" id="FMZV01000004">
    <property type="protein sequence ID" value="SDC89316.1"/>
    <property type="molecule type" value="Genomic_DNA"/>
</dbReference>
<dbReference type="Gene3D" id="3.40.630.30">
    <property type="match status" value="1"/>
</dbReference>
<keyword evidence="4" id="KW-0689">Ribosomal protein</keyword>
<dbReference type="GO" id="GO:0016747">
    <property type="term" value="F:acyltransferase activity, transferring groups other than amino-acyl groups"/>
    <property type="evidence" value="ECO:0007669"/>
    <property type="project" value="InterPro"/>
</dbReference>
<dbReference type="GO" id="GO:0005840">
    <property type="term" value="C:ribosome"/>
    <property type="evidence" value="ECO:0007669"/>
    <property type="project" value="UniProtKB-KW"/>
</dbReference>
<name>A0A1G6QCA4_9RHOB</name>
<evidence type="ECO:0000259" key="3">
    <source>
        <dbReference type="PROSITE" id="PS51186"/>
    </source>
</evidence>
<protein>
    <submittedName>
        <fullName evidence="4">Ribosomal protein S18 acetylase RimI</fullName>
    </submittedName>
</protein>
<organism evidence="4 5">
    <name type="scientific">Ruegeria marina</name>
    <dbReference type="NCBI Taxonomy" id="639004"/>
    <lineage>
        <taxon>Bacteria</taxon>
        <taxon>Pseudomonadati</taxon>
        <taxon>Pseudomonadota</taxon>
        <taxon>Alphaproteobacteria</taxon>
        <taxon>Rhodobacterales</taxon>
        <taxon>Roseobacteraceae</taxon>
        <taxon>Ruegeria</taxon>
    </lineage>
</organism>
<evidence type="ECO:0000256" key="2">
    <source>
        <dbReference type="ARBA" id="ARBA00023315"/>
    </source>
</evidence>
<dbReference type="AlphaFoldDB" id="A0A1G6QCA4"/>
<dbReference type="InterPro" id="IPR000182">
    <property type="entry name" value="GNAT_dom"/>
</dbReference>
<proteinExistence type="predicted"/>
<dbReference type="InterPro" id="IPR050832">
    <property type="entry name" value="Bact_Acetyltransf"/>
</dbReference>
<dbReference type="PANTHER" id="PTHR43877">
    <property type="entry name" value="AMINOALKYLPHOSPHONATE N-ACETYLTRANSFERASE-RELATED-RELATED"/>
    <property type="match status" value="1"/>
</dbReference>
<feature type="domain" description="N-acetyltransferase" evidence="3">
    <location>
        <begin position="1"/>
        <end position="155"/>
    </location>
</feature>
<evidence type="ECO:0000313" key="4">
    <source>
        <dbReference type="EMBL" id="SDC89316.1"/>
    </source>
</evidence>
<evidence type="ECO:0000256" key="1">
    <source>
        <dbReference type="ARBA" id="ARBA00022679"/>
    </source>
</evidence>
<dbReference type="Proteomes" id="UP000199628">
    <property type="component" value="Unassembled WGS sequence"/>
</dbReference>
<evidence type="ECO:0000313" key="5">
    <source>
        <dbReference type="Proteomes" id="UP000199628"/>
    </source>
</evidence>
<gene>
    <name evidence="4" type="ORF">SAMN04488239_10467</name>
</gene>
<keyword evidence="1" id="KW-0808">Transferase</keyword>
<dbReference type="STRING" id="639004.SAMN04488239_10467"/>
<dbReference type="Pfam" id="PF00583">
    <property type="entry name" value="Acetyltransf_1"/>
    <property type="match status" value="1"/>
</dbReference>
<accession>A0A1G6QCA4</accession>
<keyword evidence="2" id="KW-0012">Acyltransferase</keyword>
<reference evidence="5" key="1">
    <citation type="submission" date="2016-10" db="EMBL/GenBank/DDBJ databases">
        <authorList>
            <person name="Varghese N."/>
            <person name="Submissions S."/>
        </authorList>
    </citation>
    <scope>NUCLEOTIDE SEQUENCE [LARGE SCALE GENOMIC DNA]</scope>
    <source>
        <strain evidence="5">CGMCC 1.9108</strain>
    </source>
</reference>
<dbReference type="InterPro" id="IPR016181">
    <property type="entry name" value="Acyl_CoA_acyltransferase"/>
</dbReference>
<sequence>MTIRPAKPADLPAIRALHLTNWRASYAGVLPADFLGAPVEHEMDMRWAAMPPEDDILMVAGAVAGFVLVRPDHPEGPLVESLHVDAKARGTGLGEALIRAVAEELRRRAFGCMWLEVLDENASARRFYRRINGVEGPVFTDEICGNPVSARRVCWAFQDNFPGAGEKIAKPA</sequence>
<keyword evidence="4" id="KW-0687">Ribonucleoprotein</keyword>
<dbReference type="OrthoDB" id="273614at2"/>
<dbReference type="CDD" id="cd04301">
    <property type="entry name" value="NAT_SF"/>
    <property type="match status" value="1"/>
</dbReference>